<organism evidence="1 2">
    <name type="scientific">Maribacter chungangensis</name>
    <dbReference type="NCBI Taxonomy" id="1069117"/>
    <lineage>
        <taxon>Bacteria</taxon>
        <taxon>Pseudomonadati</taxon>
        <taxon>Bacteroidota</taxon>
        <taxon>Flavobacteriia</taxon>
        <taxon>Flavobacteriales</taxon>
        <taxon>Flavobacteriaceae</taxon>
        <taxon>Maribacter</taxon>
    </lineage>
</organism>
<protein>
    <submittedName>
        <fullName evidence="1">Uncharacterized protein</fullName>
    </submittedName>
</protein>
<name>A0ABW3AZV0_9FLAO</name>
<proteinExistence type="predicted"/>
<evidence type="ECO:0000313" key="1">
    <source>
        <dbReference type="EMBL" id="MFD0796314.1"/>
    </source>
</evidence>
<keyword evidence="2" id="KW-1185">Reference proteome</keyword>
<accession>A0ABW3AZV0</accession>
<gene>
    <name evidence="1" type="ORF">ACFQZJ_02495</name>
</gene>
<dbReference type="Proteomes" id="UP001597012">
    <property type="component" value="Unassembled WGS sequence"/>
</dbReference>
<reference evidence="2" key="1">
    <citation type="journal article" date="2019" name="Int. J. Syst. Evol. Microbiol.">
        <title>The Global Catalogue of Microorganisms (GCM) 10K type strain sequencing project: providing services to taxonomists for standard genome sequencing and annotation.</title>
        <authorList>
            <consortium name="The Broad Institute Genomics Platform"/>
            <consortium name="The Broad Institute Genome Sequencing Center for Infectious Disease"/>
            <person name="Wu L."/>
            <person name="Ma J."/>
        </authorList>
    </citation>
    <scope>NUCLEOTIDE SEQUENCE [LARGE SCALE GENOMIC DNA]</scope>
    <source>
        <strain evidence="2">CCUG 61948</strain>
    </source>
</reference>
<sequence length="101" mass="11605">MEEFIIRADPQLKIVLFDNRFEIHEPEEAIRAYMLKEIDSLQVGKRVNWFISAISVVIGFFIGDAGDIYKERDQLKFNHKGRPAIVSLRGGDQNVTLKVAE</sequence>
<dbReference type="RefSeq" id="WP_379932056.1">
    <property type="nucleotide sequence ID" value="NZ_JBHTHY010000003.1"/>
</dbReference>
<dbReference type="EMBL" id="JBHTHY010000003">
    <property type="protein sequence ID" value="MFD0796314.1"/>
    <property type="molecule type" value="Genomic_DNA"/>
</dbReference>
<evidence type="ECO:0000313" key="2">
    <source>
        <dbReference type="Proteomes" id="UP001597012"/>
    </source>
</evidence>
<comment type="caution">
    <text evidence="1">The sequence shown here is derived from an EMBL/GenBank/DDBJ whole genome shotgun (WGS) entry which is preliminary data.</text>
</comment>